<dbReference type="Proteomes" id="UP000181998">
    <property type="component" value="Unassembled WGS sequence"/>
</dbReference>
<keyword evidence="1" id="KW-0812">Transmembrane</keyword>
<keyword evidence="1" id="KW-0472">Membrane</keyword>
<protein>
    <submittedName>
        <fullName evidence="4">Transposase, IS5 family</fullName>
    </submittedName>
</protein>
<evidence type="ECO:0000313" key="4">
    <source>
        <dbReference type="EMBL" id="SEQ63798.1"/>
    </source>
</evidence>
<dbReference type="GO" id="GO:0006313">
    <property type="term" value="P:DNA transposition"/>
    <property type="evidence" value="ECO:0007669"/>
    <property type="project" value="InterPro"/>
</dbReference>
<dbReference type="GO" id="GO:0003677">
    <property type="term" value="F:DNA binding"/>
    <property type="evidence" value="ECO:0007669"/>
    <property type="project" value="InterPro"/>
</dbReference>
<dbReference type="InterPro" id="IPR047710">
    <property type="entry name" value="Transpos_IS5-like"/>
</dbReference>
<dbReference type="Pfam" id="PF05598">
    <property type="entry name" value="DUF772"/>
    <property type="match status" value="1"/>
</dbReference>
<evidence type="ECO:0000259" key="2">
    <source>
        <dbReference type="Pfam" id="PF01609"/>
    </source>
</evidence>
<evidence type="ECO:0000259" key="3">
    <source>
        <dbReference type="Pfam" id="PF05598"/>
    </source>
</evidence>
<name>A0A1H9HNC9_9PROT</name>
<feature type="domain" description="Transposase IS4-like" evidence="2">
    <location>
        <begin position="271"/>
        <end position="411"/>
    </location>
</feature>
<organism evidence="4 5">
    <name type="scientific">Nitrosomonas ureae</name>
    <dbReference type="NCBI Taxonomy" id="44577"/>
    <lineage>
        <taxon>Bacteria</taxon>
        <taxon>Pseudomonadati</taxon>
        <taxon>Pseudomonadota</taxon>
        <taxon>Betaproteobacteria</taxon>
        <taxon>Nitrosomonadales</taxon>
        <taxon>Nitrosomonadaceae</taxon>
        <taxon>Nitrosomonas</taxon>
    </lineage>
</organism>
<accession>A0A1H9HNC9</accession>
<dbReference type="Pfam" id="PF01609">
    <property type="entry name" value="DDE_Tnp_1"/>
    <property type="match status" value="1"/>
</dbReference>
<evidence type="ECO:0000313" key="5">
    <source>
        <dbReference type="Proteomes" id="UP000181998"/>
    </source>
</evidence>
<sequence>MLRRSSTIHQPNLFGTDLLMQLDPNDPLLKLASAIPWQEFEESFSIHYTAAAGAPSKPIRLMVGLLILKQLENLSDESVVLQWKRNPYYQAFCGMKDFQQKLPCHSTELVHFRKRIGAQGVERIFRMSVGLHGESALEDVVHVDTTVHEKNITYPTDSKLAIKIINRLNKIARAHGISQRRTFVKEVKSLRLDIRHYRHVKKRAKAKRALKRLRTIAGVLIRELRRELPQYCLFECYQRDFLLYERVLRQQQNDKNKIYSLHEPQVYCVAKGKDHKQYEYGSKASIASTAKGNLIVGVISHEQNLHDSNTLPEILRHVEISRGKAAKQAVCDRGYRGKHEVNGTQIILPGKGLKKDTRYQKDKKRKQCRRRAAIEPIIGHLKSDYRMARNYLKSAIGDRINLLMAAAAWNLKQWLLAIFWLFFPWRKLQIYRIP</sequence>
<dbReference type="NCBIfam" id="NF033578">
    <property type="entry name" value="transpos_IS5_1"/>
    <property type="match status" value="1"/>
</dbReference>
<feature type="transmembrane region" description="Helical" evidence="1">
    <location>
        <begin position="402"/>
        <end position="423"/>
    </location>
</feature>
<dbReference type="GO" id="GO:0004803">
    <property type="term" value="F:transposase activity"/>
    <property type="evidence" value="ECO:0007669"/>
    <property type="project" value="InterPro"/>
</dbReference>
<dbReference type="OrthoDB" id="9762730at2"/>
<dbReference type="PANTHER" id="PTHR33803">
    <property type="entry name" value="IS1478 TRANSPOSASE"/>
    <property type="match status" value="1"/>
</dbReference>
<dbReference type="AlphaFoldDB" id="A0A1H9HNC9"/>
<gene>
    <name evidence="4" type="ORF">SAMN05421510_11251</name>
</gene>
<dbReference type="InterPro" id="IPR002559">
    <property type="entry name" value="Transposase_11"/>
</dbReference>
<dbReference type="EMBL" id="FOFX01000125">
    <property type="protein sequence ID" value="SEQ63798.1"/>
    <property type="molecule type" value="Genomic_DNA"/>
</dbReference>
<evidence type="ECO:0000256" key="1">
    <source>
        <dbReference type="SAM" id="Phobius"/>
    </source>
</evidence>
<keyword evidence="1" id="KW-1133">Transmembrane helix</keyword>
<reference evidence="4 5" key="1">
    <citation type="submission" date="2016-10" db="EMBL/GenBank/DDBJ databases">
        <authorList>
            <person name="de Groot N.N."/>
        </authorList>
    </citation>
    <scope>NUCLEOTIDE SEQUENCE [LARGE SCALE GENOMIC DNA]</scope>
    <source>
        <strain evidence="4 5">Nm9</strain>
    </source>
</reference>
<dbReference type="PANTHER" id="PTHR33803:SF3">
    <property type="entry name" value="BLL1974 PROTEIN"/>
    <property type="match status" value="1"/>
</dbReference>
<feature type="domain" description="Transposase InsH N-terminal" evidence="3">
    <location>
        <begin position="20"/>
        <end position="115"/>
    </location>
</feature>
<dbReference type="InterPro" id="IPR008490">
    <property type="entry name" value="Transposase_InsH_N"/>
</dbReference>
<proteinExistence type="predicted"/>